<keyword evidence="3" id="KW-1185">Reference proteome</keyword>
<evidence type="ECO:0000313" key="2">
    <source>
        <dbReference type="EMBL" id="MED6181117.1"/>
    </source>
</evidence>
<sequence>MEKQTELPLDTGETAEVETELPHRETNETVEVDPELPPKKTSETAGTRAQSHHKSLKQQNRSRIRIPHRNTSAAMSANTWLTRVSVREGGRHINIELVSTKLVLVNGTTNRFTEN</sequence>
<dbReference type="EMBL" id="JASCZI010181290">
    <property type="protein sequence ID" value="MED6181117.1"/>
    <property type="molecule type" value="Genomic_DNA"/>
</dbReference>
<accession>A0ABU6W5J7</accession>
<feature type="compositionally biased region" description="Basic residues" evidence="1">
    <location>
        <begin position="50"/>
        <end position="68"/>
    </location>
</feature>
<organism evidence="2 3">
    <name type="scientific">Stylosanthes scabra</name>
    <dbReference type="NCBI Taxonomy" id="79078"/>
    <lineage>
        <taxon>Eukaryota</taxon>
        <taxon>Viridiplantae</taxon>
        <taxon>Streptophyta</taxon>
        <taxon>Embryophyta</taxon>
        <taxon>Tracheophyta</taxon>
        <taxon>Spermatophyta</taxon>
        <taxon>Magnoliopsida</taxon>
        <taxon>eudicotyledons</taxon>
        <taxon>Gunneridae</taxon>
        <taxon>Pentapetalae</taxon>
        <taxon>rosids</taxon>
        <taxon>fabids</taxon>
        <taxon>Fabales</taxon>
        <taxon>Fabaceae</taxon>
        <taxon>Papilionoideae</taxon>
        <taxon>50 kb inversion clade</taxon>
        <taxon>dalbergioids sensu lato</taxon>
        <taxon>Dalbergieae</taxon>
        <taxon>Pterocarpus clade</taxon>
        <taxon>Stylosanthes</taxon>
    </lineage>
</organism>
<evidence type="ECO:0000313" key="3">
    <source>
        <dbReference type="Proteomes" id="UP001341840"/>
    </source>
</evidence>
<reference evidence="2 3" key="1">
    <citation type="journal article" date="2023" name="Plants (Basel)">
        <title>Bridging the Gap: Combining Genomics and Transcriptomics Approaches to Understand Stylosanthes scabra, an Orphan Legume from the Brazilian Caatinga.</title>
        <authorList>
            <person name="Ferreira-Neto J.R.C."/>
            <person name="da Silva M.D."/>
            <person name="Binneck E."/>
            <person name="de Melo N.F."/>
            <person name="da Silva R.H."/>
            <person name="de Melo A.L.T.M."/>
            <person name="Pandolfi V."/>
            <person name="Bustamante F.O."/>
            <person name="Brasileiro-Vidal A.C."/>
            <person name="Benko-Iseppon A.M."/>
        </authorList>
    </citation>
    <scope>NUCLEOTIDE SEQUENCE [LARGE SCALE GENOMIC DNA]</scope>
    <source>
        <tissue evidence="2">Leaves</tissue>
    </source>
</reference>
<gene>
    <name evidence="2" type="ORF">PIB30_016648</name>
</gene>
<protein>
    <submittedName>
        <fullName evidence="2">Uncharacterized protein</fullName>
    </submittedName>
</protein>
<evidence type="ECO:0000256" key="1">
    <source>
        <dbReference type="SAM" id="MobiDB-lite"/>
    </source>
</evidence>
<proteinExistence type="predicted"/>
<dbReference type="Proteomes" id="UP001341840">
    <property type="component" value="Unassembled WGS sequence"/>
</dbReference>
<comment type="caution">
    <text evidence="2">The sequence shown here is derived from an EMBL/GenBank/DDBJ whole genome shotgun (WGS) entry which is preliminary data.</text>
</comment>
<feature type="region of interest" description="Disordered" evidence="1">
    <location>
        <begin position="1"/>
        <end position="71"/>
    </location>
</feature>
<name>A0ABU6W5J7_9FABA</name>